<dbReference type="Proteomes" id="UP000199301">
    <property type="component" value="Unassembled WGS sequence"/>
</dbReference>
<evidence type="ECO:0000256" key="2">
    <source>
        <dbReference type="SAM" id="Phobius"/>
    </source>
</evidence>
<organism evidence="3 4">
    <name type="scientific">Actinopolyspora saharensis</name>
    <dbReference type="NCBI Taxonomy" id="995062"/>
    <lineage>
        <taxon>Bacteria</taxon>
        <taxon>Bacillati</taxon>
        <taxon>Actinomycetota</taxon>
        <taxon>Actinomycetes</taxon>
        <taxon>Actinopolysporales</taxon>
        <taxon>Actinopolysporaceae</taxon>
        <taxon>Actinopolyspora</taxon>
    </lineage>
</organism>
<reference evidence="4" key="1">
    <citation type="submission" date="2016-10" db="EMBL/GenBank/DDBJ databases">
        <authorList>
            <person name="Varghese N."/>
            <person name="Submissions S."/>
        </authorList>
    </citation>
    <scope>NUCLEOTIDE SEQUENCE [LARGE SCALE GENOMIC DNA]</scope>
    <source>
        <strain evidence="4">DSM 45459</strain>
    </source>
</reference>
<dbReference type="RefSeq" id="WP_092526119.1">
    <property type="nucleotide sequence ID" value="NZ_FNKO01000002.1"/>
</dbReference>
<protein>
    <submittedName>
        <fullName evidence="3">Uncharacterized protein</fullName>
    </submittedName>
</protein>
<feature type="region of interest" description="Disordered" evidence="1">
    <location>
        <begin position="50"/>
        <end position="115"/>
    </location>
</feature>
<sequence length="130" mass="14202">MSTHPAMLLSTVVLLAGTAIVLGTWGNRVSYRPRHACGSGGAARRLAALQPESLLRPEQPTTELIRWPPHDPDRHPHLFGLDPPRAGTPQEPREPVVPDPAANRGGADHGPDHPELVLMRRVLDGLHRLR</sequence>
<feature type="compositionally biased region" description="Basic and acidic residues" evidence="1">
    <location>
        <begin position="106"/>
        <end position="115"/>
    </location>
</feature>
<evidence type="ECO:0000256" key="1">
    <source>
        <dbReference type="SAM" id="MobiDB-lite"/>
    </source>
</evidence>
<dbReference type="OrthoDB" id="5195144at2"/>
<name>A0A1H1GMH6_9ACTN</name>
<proteinExistence type="predicted"/>
<keyword evidence="2" id="KW-0472">Membrane</keyword>
<dbReference type="EMBL" id="FNKO01000002">
    <property type="protein sequence ID" value="SDR14422.1"/>
    <property type="molecule type" value="Genomic_DNA"/>
</dbReference>
<feature type="transmembrane region" description="Helical" evidence="2">
    <location>
        <begin position="6"/>
        <end position="25"/>
    </location>
</feature>
<keyword evidence="4" id="KW-1185">Reference proteome</keyword>
<gene>
    <name evidence="3" type="ORF">SAMN04489718_3745</name>
</gene>
<keyword evidence="2" id="KW-1133">Transmembrane helix</keyword>
<keyword evidence="2" id="KW-0812">Transmembrane</keyword>
<accession>A0A1H1GMH6</accession>
<evidence type="ECO:0000313" key="4">
    <source>
        <dbReference type="Proteomes" id="UP000199301"/>
    </source>
</evidence>
<dbReference type="STRING" id="995062.SAMN04489718_3745"/>
<dbReference type="AlphaFoldDB" id="A0A1H1GMH6"/>
<evidence type="ECO:0000313" key="3">
    <source>
        <dbReference type="EMBL" id="SDR14422.1"/>
    </source>
</evidence>